<comment type="caution">
    <text evidence="2">The sequence shown here is derived from an EMBL/GenBank/DDBJ whole genome shotgun (WGS) entry which is preliminary data.</text>
</comment>
<evidence type="ECO:0000313" key="2">
    <source>
        <dbReference type="EMBL" id="MFD2055790.1"/>
    </source>
</evidence>
<dbReference type="EMBL" id="JBHUGY010000034">
    <property type="protein sequence ID" value="MFD2055790.1"/>
    <property type="molecule type" value="Genomic_DNA"/>
</dbReference>
<dbReference type="PANTHER" id="PTHR36156:SF2">
    <property type="entry name" value="CUPIN TYPE-2 DOMAIN-CONTAINING PROTEIN"/>
    <property type="match status" value="1"/>
</dbReference>
<keyword evidence="3" id="KW-1185">Reference proteome</keyword>
<dbReference type="Proteomes" id="UP001597349">
    <property type="component" value="Unassembled WGS sequence"/>
</dbReference>
<dbReference type="SUPFAM" id="SSF51182">
    <property type="entry name" value="RmlC-like cupins"/>
    <property type="match status" value="1"/>
</dbReference>
<sequence>MNIRRVVTARNAAGKSVFLSDGISPREMALQHTPGFVSSPQWKIDGSPDLATPGNTDPMAADGTLLASVGGSVFWLITFPPDSVVMSPDWKPELALPEHGKAAPGIAERFEPDHPGMHTTPTVDYVTVVKGTVVLELDDGKSVELHQGDTVVQQGTRHAWRNPTSEPVTVSVVMLGARTA</sequence>
<reference evidence="3" key="1">
    <citation type="journal article" date="2019" name="Int. J. Syst. Evol. Microbiol.">
        <title>The Global Catalogue of Microorganisms (GCM) 10K type strain sequencing project: providing services to taxonomists for standard genome sequencing and annotation.</title>
        <authorList>
            <consortium name="The Broad Institute Genomics Platform"/>
            <consortium name="The Broad Institute Genome Sequencing Center for Infectious Disease"/>
            <person name="Wu L."/>
            <person name="Ma J."/>
        </authorList>
    </citation>
    <scope>NUCLEOTIDE SEQUENCE [LARGE SCALE GENOMIC DNA]</scope>
    <source>
        <strain evidence="3">CGMCC 1.16226</strain>
    </source>
</reference>
<evidence type="ECO:0000259" key="1">
    <source>
        <dbReference type="Pfam" id="PF07883"/>
    </source>
</evidence>
<name>A0ABW4WGS6_9HYPH</name>
<dbReference type="PANTHER" id="PTHR36156">
    <property type="entry name" value="SLR2101 PROTEIN"/>
    <property type="match status" value="1"/>
</dbReference>
<dbReference type="RefSeq" id="WP_379022361.1">
    <property type="nucleotide sequence ID" value="NZ_JBHUGY010000034.1"/>
</dbReference>
<proteinExistence type="predicted"/>
<evidence type="ECO:0000313" key="3">
    <source>
        <dbReference type="Proteomes" id="UP001597349"/>
    </source>
</evidence>
<dbReference type="Gene3D" id="2.60.120.10">
    <property type="entry name" value="Jelly Rolls"/>
    <property type="match status" value="1"/>
</dbReference>
<accession>A0ABW4WGS6</accession>
<dbReference type="InterPro" id="IPR011051">
    <property type="entry name" value="RmlC_Cupin_sf"/>
</dbReference>
<dbReference type="CDD" id="cd02231">
    <property type="entry name" value="cupin_BLL6423-like"/>
    <property type="match status" value="1"/>
</dbReference>
<organism evidence="2 3">
    <name type="scientific">Mesorhizobium calcicola</name>
    <dbReference type="NCBI Taxonomy" id="1300310"/>
    <lineage>
        <taxon>Bacteria</taxon>
        <taxon>Pseudomonadati</taxon>
        <taxon>Pseudomonadota</taxon>
        <taxon>Alphaproteobacteria</taxon>
        <taxon>Hyphomicrobiales</taxon>
        <taxon>Phyllobacteriaceae</taxon>
        <taxon>Mesorhizobium</taxon>
    </lineage>
</organism>
<protein>
    <submittedName>
        <fullName evidence="2">Cupin domain-containing protein</fullName>
    </submittedName>
</protein>
<feature type="domain" description="Cupin type-2" evidence="1">
    <location>
        <begin position="115"/>
        <end position="173"/>
    </location>
</feature>
<dbReference type="InterPro" id="IPR013096">
    <property type="entry name" value="Cupin_2"/>
</dbReference>
<gene>
    <name evidence="2" type="ORF">ACFSQT_22820</name>
</gene>
<dbReference type="Pfam" id="PF07883">
    <property type="entry name" value="Cupin_2"/>
    <property type="match status" value="1"/>
</dbReference>
<dbReference type="InterPro" id="IPR047142">
    <property type="entry name" value="OryJ/VirC-like"/>
</dbReference>
<dbReference type="InterPro" id="IPR014710">
    <property type="entry name" value="RmlC-like_jellyroll"/>
</dbReference>